<accession>A0A6L2KJF1</accession>
<dbReference type="SUPFAM" id="SSF56672">
    <property type="entry name" value="DNA/RNA polymerases"/>
    <property type="match status" value="1"/>
</dbReference>
<evidence type="ECO:0000256" key="1">
    <source>
        <dbReference type="SAM" id="MobiDB-lite"/>
    </source>
</evidence>
<comment type="caution">
    <text evidence="3">The sequence shown here is derived from an EMBL/GenBank/DDBJ whole genome shotgun (WGS) entry which is preliminary data.</text>
</comment>
<protein>
    <submittedName>
        <fullName evidence="3">Putative reverse transcriptase domain-containing protein</fullName>
    </submittedName>
</protein>
<dbReference type="GO" id="GO:0006508">
    <property type="term" value="P:proteolysis"/>
    <property type="evidence" value="ECO:0007669"/>
    <property type="project" value="InterPro"/>
</dbReference>
<dbReference type="PANTHER" id="PTHR34072:SF52">
    <property type="entry name" value="RIBONUCLEASE H"/>
    <property type="match status" value="1"/>
</dbReference>
<keyword evidence="3" id="KW-0548">Nucleotidyltransferase</keyword>
<feature type="compositionally biased region" description="Gly residues" evidence="1">
    <location>
        <begin position="33"/>
        <end position="47"/>
    </location>
</feature>
<evidence type="ECO:0000259" key="2">
    <source>
        <dbReference type="Pfam" id="PF03732"/>
    </source>
</evidence>
<dbReference type="PANTHER" id="PTHR34072">
    <property type="entry name" value="ENZYMATIC POLYPROTEIN-RELATED"/>
    <property type="match status" value="1"/>
</dbReference>
<dbReference type="AlphaFoldDB" id="A0A6L2KJF1"/>
<dbReference type="Pfam" id="PF08284">
    <property type="entry name" value="RVP_2"/>
    <property type="match status" value="1"/>
</dbReference>
<dbReference type="PROSITE" id="PS00141">
    <property type="entry name" value="ASP_PROTEASE"/>
    <property type="match status" value="1"/>
</dbReference>
<evidence type="ECO:0000313" key="3">
    <source>
        <dbReference type="EMBL" id="GEU49476.1"/>
    </source>
</evidence>
<dbReference type="CDD" id="cd00303">
    <property type="entry name" value="retropepsin_like"/>
    <property type="match status" value="1"/>
</dbReference>
<feature type="region of interest" description="Disordered" evidence="1">
    <location>
        <begin position="141"/>
        <end position="160"/>
    </location>
</feature>
<dbReference type="InterPro" id="IPR043502">
    <property type="entry name" value="DNA/RNA_pol_sf"/>
</dbReference>
<keyword evidence="3" id="KW-0808">Transferase</keyword>
<keyword evidence="3" id="KW-0695">RNA-directed DNA polymerase</keyword>
<sequence>MNHNAINQLVANRVATAIAEYEANRVNATRPAGAGGDGPAGAGGARPAGGNVTPEDIHYVGIDNAYSTPWEEFKKLITDEYCPRNELQKMEQELWSLTMKGDDIVGYTNRFHKLVVMCPTMVTPKYKKIESDSNKIRWEDQQRGNNNRNNNHHHQQNRRHEVAALAEGRGYTRNLPLCNRCKLHHIGQCTVKFRIYQKVGHLAKDSRGKTLATSSNTQQQDGGACGRAYVMRTEEHQQDPNVVTGTFLLNDHYASILFDSGADKSLVSTAFSTLTDIAPSTLDTSYDVELANGNVSVIYTDHRSLQHMFDQKELNMRQRRWIELFNDYDCEIRYHPGKANVVADVLSRKERIKPRRDFKAPTEMMRGLDKQFKRRNDGGLYFMDLIWISSSGNEKENGVNILKSIDEGPFQVGTFRETLNEGEEGALHLGPERPRVYSDLSSEEKERYNVEIQATNILLQGLPKDIYTLINHYTDAKDIWDNVKMLLAGSELTKEDQESQLVALDEERLLFIAGGQDNADEYDAFDSNVDDAPTSQTMFMVNLSSADPVYDEAGPSYDSDILYKVHDHDNYQDAICELHVVHEMHDNVQPNHVVVSDAEYTSDSHMMLYDQSVKDNAESVVQNTVSSVPHDALS</sequence>
<name>A0A6L2KJF1_TANCI</name>
<proteinExistence type="predicted"/>
<organism evidence="3">
    <name type="scientific">Tanacetum cinerariifolium</name>
    <name type="common">Dalmatian daisy</name>
    <name type="synonym">Chrysanthemum cinerariifolium</name>
    <dbReference type="NCBI Taxonomy" id="118510"/>
    <lineage>
        <taxon>Eukaryota</taxon>
        <taxon>Viridiplantae</taxon>
        <taxon>Streptophyta</taxon>
        <taxon>Embryophyta</taxon>
        <taxon>Tracheophyta</taxon>
        <taxon>Spermatophyta</taxon>
        <taxon>Magnoliopsida</taxon>
        <taxon>eudicotyledons</taxon>
        <taxon>Gunneridae</taxon>
        <taxon>Pentapetalae</taxon>
        <taxon>asterids</taxon>
        <taxon>campanulids</taxon>
        <taxon>Asterales</taxon>
        <taxon>Asteraceae</taxon>
        <taxon>Asteroideae</taxon>
        <taxon>Anthemideae</taxon>
        <taxon>Anthemidinae</taxon>
        <taxon>Tanacetum</taxon>
    </lineage>
</organism>
<dbReference type="Pfam" id="PF03732">
    <property type="entry name" value="Retrotrans_gag"/>
    <property type="match status" value="1"/>
</dbReference>
<feature type="domain" description="Retrotransposon gag" evidence="2">
    <location>
        <begin position="67"/>
        <end position="128"/>
    </location>
</feature>
<dbReference type="EMBL" id="BKCJ010002569">
    <property type="protein sequence ID" value="GEU49476.1"/>
    <property type="molecule type" value="Genomic_DNA"/>
</dbReference>
<dbReference type="InterPro" id="IPR001969">
    <property type="entry name" value="Aspartic_peptidase_AS"/>
</dbReference>
<dbReference type="GO" id="GO:0003964">
    <property type="term" value="F:RNA-directed DNA polymerase activity"/>
    <property type="evidence" value="ECO:0007669"/>
    <property type="project" value="UniProtKB-KW"/>
</dbReference>
<dbReference type="InterPro" id="IPR005162">
    <property type="entry name" value="Retrotrans_gag_dom"/>
</dbReference>
<gene>
    <name evidence="3" type="ORF">Tci_021454</name>
</gene>
<feature type="region of interest" description="Disordered" evidence="1">
    <location>
        <begin position="28"/>
        <end position="49"/>
    </location>
</feature>
<dbReference type="GO" id="GO:0004190">
    <property type="term" value="F:aspartic-type endopeptidase activity"/>
    <property type="evidence" value="ECO:0007669"/>
    <property type="project" value="InterPro"/>
</dbReference>
<reference evidence="3" key="1">
    <citation type="journal article" date="2019" name="Sci. Rep.">
        <title>Draft genome of Tanacetum cinerariifolium, the natural source of mosquito coil.</title>
        <authorList>
            <person name="Yamashiro T."/>
            <person name="Shiraishi A."/>
            <person name="Satake H."/>
            <person name="Nakayama K."/>
        </authorList>
    </citation>
    <scope>NUCLEOTIDE SEQUENCE</scope>
</reference>